<gene>
    <name evidence="3" type="ORF">GCM10011335_00700</name>
</gene>
<dbReference type="RefSeq" id="WP_188848442.1">
    <property type="nucleotide sequence ID" value="NZ_BMJJ01000001.1"/>
</dbReference>
<reference evidence="3" key="2">
    <citation type="submission" date="2020-09" db="EMBL/GenBank/DDBJ databases">
        <authorList>
            <person name="Sun Q."/>
            <person name="Zhou Y."/>
        </authorList>
    </citation>
    <scope>NUCLEOTIDE SEQUENCE</scope>
    <source>
        <strain evidence="3">CGMCC 1.15493</strain>
    </source>
</reference>
<dbReference type="Proteomes" id="UP000613160">
    <property type="component" value="Unassembled WGS sequence"/>
</dbReference>
<dbReference type="PANTHER" id="PTHR35562:SF2">
    <property type="entry name" value="DNA ENDONUCLEASE SMRA-RELATED"/>
    <property type="match status" value="1"/>
</dbReference>
<dbReference type="PROSITE" id="PS50828">
    <property type="entry name" value="SMR"/>
    <property type="match status" value="1"/>
</dbReference>
<evidence type="ECO:0000313" key="4">
    <source>
        <dbReference type="Proteomes" id="UP000613160"/>
    </source>
</evidence>
<proteinExistence type="predicted"/>
<sequence>MRRRRALSEEEARLWAGVARQTQPLPGKHLPDVVAGEPTAVPTSPSRAKKAALPKAIVRRIAAAMAAVPKVEPVSPPTLPAPLPVPKTLMPAYQAPALKRKVPPLHPIERPVTRKLGKGRLPIEARIDLHDKTQIVAHYALLGFLRRAQADGMRHVLVITGRGASFGSRGVIKRSLPHWFDTAEFRPLVAGFEPAERGHGGEGAFYVRVRRR</sequence>
<dbReference type="InterPro" id="IPR036063">
    <property type="entry name" value="Smr_dom_sf"/>
</dbReference>
<dbReference type="Gene3D" id="3.30.1370.110">
    <property type="match status" value="1"/>
</dbReference>
<dbReference type="EMBL" id="BMJJ01000001">
    <property type="protein sequence ID" value="GGD02004.1"/>
    <property type="molecule type" value="Genomic_DNA"/>
</dbReference>
<name>A0A916V1Z3_9HYPH</name>
<dbReference type="InterPro" id="IPR002625">
    <property type="entry name" value="Smr_dom"/>
</dbReference>
<dbReference type="Pfam" id="PF01713">
    <property type="entry name" value="Smr"/>
    <property type="match status" value="1"/>
</dbReference>
<feature type="domain" description="Smr" evidence="2">
    <location>
        <begin position="127"/>
        <end position="210"/>
    </location>
</feature>
<comment type="caution">
    <text evidence="3">The sequence shown here is derived from an EMBL/GenBank/DDBJ whole genome shotgun (WGS) entry which is preliminary data.</text>
</comment>
<protein>
    <submittedName>
        <fullName evidence="3">DNA repair protein</fullName>
    </submittedName>
</protein>
<evidence type="ECO:0000259" key="2">
    <source>
        <dbReference type="PROSITE" id="PS50828"/>
    </source>
</evidence>
<dbReference type="PANTHER" id="PTHR35562">
    <property type="entry name" value="DNA ENDONUCLEASE SMRA-RELATED"/>
    <property type="match status" value="1"/>
</dbReference>
<evidence type="ECO:0000313" key="3">
    <source>
        <dbReference type="EMBL" id="GGD02004.1"/>
    </source>
</evidence>
<dbReference type="AlphaFoldDB" id="A0A916V1Z3"/>
<dbReference type="SUPFAM" id="SSF160443">
    <property type="entry name" value="SMR domain-like"/>
    <property type="match status" value="1"/>
</dbReference>
<evidence type="ECO:0000256" key="1">
    <source>
        <dbReference type="SAM" id="MobiDB-lite"/>
    </source>
</evidence>
<accession>A0A916V1Z3</accession>
<keyword evidence="4" id="KW-1185">Reference proteome</keyword>
<feature type="region of interest" description="Disordered" evidence="1">
    <location>
        <begin position="26"/>
        <end position="48"/>
    </location>
</feature>
<reference evidence="3" key="1">
    <citation type="journal article" date="2014" name="Int. J. Syst. Evol. Microbiol.">
        <title>Complete genome sequence of Corynebacterium casei LMG S-19264T (=DSM 44701T), isolated from a smear-ripened cheese.</title>
        <authorList>
            <consortium name="US DOE Joint Genome Institute (JGI-PGF)"/>
            <person name="Walter F."/>
            <person name="Albersmeier A."/>
            <person name="Kalinowski J."/>
            <person name="Ruckert C."/>
        </authorList>
    </citation>
    <scope>NUCLEOTIDE SEQUENCE</scope>
    <source>
        <strain evidence="3">CGMCC 1.15493</strain>
    </source>
</reference>
<organism evidence="3 4">
    <name type="scientific">Aureimonas glaciei</name>
    <dbReference type="NCBI Taxonomy" id="1776957"/>
    <lineage>
        <taxon>Bacteria</taxon>
        <taxon>Pseudomonadati</taxon>
        <taxon>Pseudomonadota</taxon>
        <taxon>Alphaproteobacteria</taxon>
        <taxon>Hyphomicrobiales</taxon>
        <taxon>Aurantimonadaceae</taxon>
        <taxon>Aureimonas</taxon>
    </lineage>
</organism>